<dbReference type="InterPro" id="IPR006594">
    <property type="entry name" value="LisH"/>
</dbReference>
<feature type="compositionally biased region" description="Polar residues" evidence="2">
    <location>
        <begin position="749"/>
        <end position="758"/>
    </location>
</feature>
<feature type="compositionally biased region" description="Low complexity" evidence="2">
    <location>
        <begin position="1531"/>
        <end position="1555"/>
    </location>
</feature>
<feature type="compositionally biased region" description="Low complexity" evidence="2">
    <location>
        <begin position="548"/>
        <end position="559"/>
    </location>
</feature>
<dbReference type="Pfam" id="PF10607">
    <property type="entry name" value="CTLH"/>
    <property type="match status" value="1"/>
</dbReference>
<dbReference type="PROSITE" id="PS50897">
    <property type="entry name" value="CTLH"/>
    <property type="match status" value="1"/>
</dbReference>
<dbReference type="InterPro" id="IPR013144">
    <property type="entry name" value="CRA_dom"/>
</dbReference>
<dbReference type="InterPro" id="IPR045117">
    <property type="entry name" value="ATXN2-like"/>
</dbReference>
<dbReference type="GO" id="GO:0010494">
    <property type="term" value="C:cytoplasmic stress granule"/>
    <property type="evidence" value="ECO:0007669"/>
    <property type="project" value="TreeGrafter"/>
</dbReference>
<feature type="compositionally biased region" description="Pro residues" evidence="2">
    <location>
        <begin position="1339"/>
        <end position="1348"/>
    </location>
</feature>
<evidence type="ECO:0000256" key="2">
    <source>
        <dbReference type="SAM" id="MobiDB-lite"/>
    </source>
</evidence>
<comment type="caution">
    <text evidence="4">The sequence shown here is derived from an EMBL/GenBank/DDBJ whole genome shotgun (WGS) entry which is preliminary data.</text>
</comment>
<accession>A0A2S4VW57</accession>
<feature type="compositionally biased region" description="Low complexity" evidence="2">
    <location>
        <begin position="1349"/>
        <end position="1359"/>
    </location>
</feature>
<feature type="region of interest" description="Disordered" evidence="2">
    <location>
        <begin position="862"/>
        <end position="898"/>
    </location>
</feature>
<feature type="compositionally biased region" description="Basic residues" evidence="2">
    <location>
        <begin position="1129"/>
        <end position="1142"/>
    </location>
</feature>
<feature type="compositionally biased region" description="Polar residues" evidence="2">
    <location>
        <begin position="301"/>
        <end position="317"/>
    </location>
</feature>
<feature type="compositionally biased region" description="Polar residues" evidence="2">
    <location>
        <begin position="968"/>
        <end position="977"/>
    </location>
</feature>
<evidence type="ECO:0000313" key="4">
    <source>
        <dbReference type="EMBL" id="POW13752.1"/>
    </source>
</evidence>
<dbReference type="PROSITE" id="PS50896">
    <property type="entry name" value="LISH"/>
    <property type="match status" value="1"/>
</dbReference>
<dbReference type="Pfam" id="PF08513">
    <property type="entry name" value="LisH"/>
    <property type="match status" value="1"/>
</dbReference>
<feature type="region of interest" description="Disordered" evidence="2">
    <location>
        <begin position="1034"/>
        <end position="1084"/>
    </location>
</feature>
<dbReference type="InterPro" id="IPR006595">
    <property type="entry name" value="CTLH_C"/>
</dbReference>
<feature type="compositionally biased region" description="Gly residues" evidence="2">
    <location>
        <begin position="1503"/>
        <end position="1525"/>
    </location>
</feature>
<dbReference type="Proteomes" id="UP000239156">
    <property type="component" value="Unassembled WGS sequence"/>
</dbReference>
<name>A0A2S4VW57_9BASI</name>
<feature type="domain" description="CTLH" evidence="3">
    <location>
        <begin position="68"/>
        <end position="125"/>
    </location>
</feature>
<feature type="region of interest" description="Disordered" evidence="2">
    <location>
        <begin position="1258"/>
        <end position="1613"/>
    </location>
</feature>
<feature type="compositionally biased region" description="Low complexity" evidence="2">
    <location>
        <begin position="1376"/>
        <end position="1408"/>
    </location>
</feature>
<feature type="compositionally biased region" description="Low complexity" evidence="2">
    <location>
        <begin position="239"/>
        <end position="252"/>
    </location>
</feature>
<dbReference type="GO" id="GO:0034063">
    <property type="term" value="P:stress granule assembly"/>
    <property type="evidence" value="ECO:0007669"/>
    <property type="project" value="TreeGrafter"/>
</dbReference>
<proteinExistence type="predicted"/>
<evidence type="ECO:0000259" key="3">
    <source>
        <dbReference type="PROSITE" id="PS50897"/>
    </source>
</evidence>
<dbReference type="EMBL" id="PKSL01000022">
    <property type="protein sequence ID" value="POW13752.1"/>
    <property type="molecule type" value="Genomic_DNA"/>
</dbReference>
<dbReference type="GO" id="GO:0003729">
    <property type="term" value="F:mRNA binding"/>
    <property type="evidence" value="ECO:0007669"/>
    <property type="project" value="TreeGrafter"/>
</dbReference>
<dbReference type="PANTHER" id="PTHR12854:SF7">
    <property type="entry name" value="ATAXIN-2 HOMOLOG"/>
    <property type="match status" value="1"/>
</dbReference>
<feature type="region of interest" description="Disordered" evidence="2">
    <location>
        <begin position="959"/>
        <end position="986"/>
    </location>
</feature>
<organism evidence="4 5">
    <name type="scientific">Puccinia striiformis</name>
    <dbReference type="NCBI Taxonomy" id="27350"/>
    <lineage>
        <taxon>Eukaryota</taxon>
        <taxon>Fungi</taxon>
        <taxon>Dikarya</taxon>
        <taxon>Basidiomycota</taxon>
        <taxon>Pucciniomycotina</taxon>
        <taxon>Pucciniomycetes</taxon>
        <taxon>Pucciniales</taxon>
        <taxon>Pucciniaceae</taxon>
        <taxon>Puccinia</taxon>
    </lineage>
</organism>
<dbReference type="SMART" id="SM00757">
    <property type="entry name" value="CRA"/>
    <property type="match status" value="1"/>
</dbReference>
<dbReference type="InterPro" id="IPR009604">
    <property type="entry name" value="LsmAD_domain"/>
</dbReference>
<feature type="coiled-coil region" evidence="1">
    <location>
        <begin position="809"/>
        <end position="836"/>
    </location>
</feature>
<protein>
    <recommendedName>
        <fullName evidence="3">CTLH domain-containing protein</fullName>
    </recommendedName>
</protein>
<dbReference type="SMART" id="SM00668">
    <property type="entry name" value="CTLH"/>
    <property type="match status" value="1"/>
</dbReference>
<feature type="compositionally biased region" description="Basic residues" evidence="2">
    <location>
        <begin position="1469"/>
        <end position="1486"/>
    </location>
</feature>
<feature type="compositionally biased region" description="Low complexity" evidence="2">
    <location>
        <begin position="1176"/>
        <end position="1190"/>
    </location>
</feature>
<feature type="compositionally biased region" description="Low complexity" evidence="2">
    <location>
        <begin position="361"/>
        <end position="375"/>
    </location>
</feature>
<feature type="compositionally biased region" description="Low complexity" evidence="2">
    <location>
        <begin position="1205"/>
        <end position="1220"/>
    </location>
</feature>
<feature type="compositionally biased region" description="Low complexity" evidence="2">
    <location>
        <begin position="326"/>
        <end position="352"/>
    </location>
</feature>
<dbReference type="VEuPathDB" id="FungiDB:PSTT_03472"/>
<feature type="region of interest" description="Disordered" evidence="2">
    <location>
        <begin position="647"/>
        <end position="806"/>
    </location>
</feature>
<feature type="compositionally biased region" description="Gly residues" evidence="2">
    <location>
        <begin position="1433"/>
        <end position="1450"/>
    </location>
</feature>
<keyword evidence="1" id="KW-0175">Coiled coil</keyword>
<keyword evidence="5" id="KW-1185">Reference proteome</keyword>
<feature type="region of interest" description="Disordered" evidence="2">
    <location>
        <begin position="239"/>
        <end position="384"/>
    </location>
</feature>
<feature type="region of interest" description="Disordered" evidence="2">
    <location>
        <begin position="998"/>
        <end position="1018"/>
    </location>
</feature>
<feature type="compositionally biased region" description="Low complexity" evidence="2">
    <location>
        <begin position="1271"/>
        <end position="1303"/>
    </location>
</feature>
<sequence length="1613" mass="171769">MSKPPQNPSKERIVVSKEEWQNRIAEMHIDPDDLNRLVMDYLVIEGFKDSAQNFARESGLRPTIDLDSIEYRMGIKNAIQRGDVDEAITKVNDLNPEILDQNPDLFFHLQQQRMIEYIRQGQITEALVFAQQELAPRGEENPIFLSELERTMALLAFDTSSSVGGENNPHAPPSHIQELLLPAQRQRTARQLNSAILVAQSHGKDPKLPNLLRMMIWGESLLSNRAEFFQPELAELLNRNNPDSSTTTTNTPIAHGPPPVPAVAAMASSQPQPPHKPISNNNNNKPHHHHNNQQQQPYPTHINNNTKNSIGSNQQPMKKNLRAWSNPNNNNNNNNTAWRNSSPASNNSALPPHFINPQPTSPAAAPAAAPASSPSPYNPTHQQHFNPAAAANDEKLALKAMHDRMIWFIMSLVGLTVTATTKSGQRFQGLLSSAVTESELCITLKRAVELPIPSTSTLPSSNSASNRSPPILRSTLIILAKELVQVVAEDIDLNQLSSIGPSTSSKTGATFKTDSETLGYKLDSNGQPIIIREKELKTWVPSPNDLLQPTSSSSGPTQSSGGGGGALSEHELMNGLEDSLFPKGTDLNPSSNSRRTFDKPWDQFEANEKLFGTRTDFDEEIYTTKLDRSGKDFKERERKAEALAREIMASSSANPHVQEERGVPVADDSGMDEEDKYGAVIRSEGAYVPPGARKGASANRGTLQPPSSTAVNSKQQASSLQNPQTMKITASMPDSAAAGQPEAKPSPAITATKSSNPPKESLHAKISQVPSKPISSHVALNFPNNPSSGKHMPSKLGKQQPEEVAPRFKAFVSDEKERLQQKKKDLLKKEKESRLADLRAFSTSFKLPMAFPKDLEPIVKKSAAPSTTTQAVPTLAAKPDPLKQTPSSQDEAGRRASAANTALADKNYARHMSKPLNPSNLHIVTNISTQAGRMMTNTLAKPVAKPSIAIGLTKLGPLAPIPPFKPRNQANLASSSTNEKKNDSKLVTQQNKLASRFANLPPIPPFKPKGSSNDTASKDAKAALKAAAFNPAAKTFSPVPGTKNKGSASPSITTTTPGRKAGETGPTAPANPFFGHTPIRKGSSSIHVKEEFTPFKSGSVPEASSVGPAWSFAGKSYRQIFGASLPPPHHGHFMPHSMHHTMPHQQQQQQHHHHQQPPPQQQQHQQQPMLHHHAHPQQQQQQQQQHPQPHGNHGLGHPPHSQVGHMMTPPMHMQHSQPPHFSHHPPPPPPNVVPQMMTDDDGMSGPMSGGGHMIGGGGNSHVVNGPGGMMMGATTTTSSSSPPSDPTIHVSSSTPPSTTIPITYNNGSYRQSHGSTGPSGSNLGYGPPVPVNMTTGPVPNNPGYPTGPPVVTGPGNPTGSPFVPQINSYPPPPGSVHPNSNNSNNPPGPLNNNQAGNQVHFNGSPQMGGMSGHGPPGGMYPPPHMYPPSGDNVGHGGAHNNGGHGGGHGSHGTNHGGHHGSNNNGGGGQHHHHNSHSSGGHGHHNNHGGGGGHHSNGPSPTSGPGGNNSHLGGGGGGGRGRGNSGGHHNNHNNNNHNHNHSHQNQSNQNHANNLQPQVSNPTHSNGPPPTTINPSSSSTTTAAATSATATTTGPVNGTPPGPATGQGYNNLAS</sequence>
<feature type="region of interest" description="Disordered" evidence="2">
    <location>
        <begin position="540"/>
        <end position="600"/>
    </location>
</feature>
<dbReference type="Pfam" id="PF14438">
    <property type="entry name" value="SM-ATX"/>
    <property type="match status" value="1"/>
</dbReference>
<feature type="compositionally biased region" description="Polar residues" evidence="2">
    <location>
        <begin position="1304"/>
        <end position="1322"/>
    </location>
</feature>
<feature type="compositionally biased region" description="Polar residues" evidence="2">
    <location>
        <begin position="1556"/>
        <end position="1565"/>
    </location>
</feature>
<dbReference type="PANTHER" id="PTHR12854">
    <property type="entry name" value="ATAXIN 2-RELATED"/>
    <property type="match status" value="1"/>
</dbReference>
<dbReference type="Pfam" id="PF06741">
    <property type="entry name" value="LsmAD"/>
    <property type="match status" value="1"/>
</dbReference>
<feature type="compositionally biased region" description="Polar residues" evidence="2">
    <location>
        <begin position="699"/>
        <end position="728"/>
    </location>
</feature>
<feature type="compositionally biased region" description="Polar residues" evidence="2">
    <location>
        <begin position="1044"/>
        <end position="1057"/>
    </location>
</feature>
<dbReference type="InterPro" id="IPR024964">
    <property type="entry name" value="CTLH/CRA"/>
</dbReference>
<dbReference type="InterPro" id="IPR025852">
    <property type="entry name" value="SM_dom_ATX"/>
</dbReference>
<evidence type="ECO:0000256" key="1">
    <source>
        <dbReference type="SAM" id="Coils"/>
    </source>
</evidence>
<gene>
    <name evidence="4" type="ORF">PSTT_03472</name>
</gene>
<reference evidence="4" key="1">
    <citation type="submission" date="2017-12" db="EMBL/GenBank/DDBJ databases">
        <title>Gene loss provides genomic basis for host adaptation in cereal stripe rust fungi.</title>
        <authorList>
            <person name="Xia C."/>
        </authorList>
    </citation>
    <scope>NUCLEOTIDE SEQUENCE [LARGE SCALE GENOMIC DNA]</scope>
    <source>
        <strain evidence="4">93-210</strain>
    </source>
</reference>
<dbReference type="SMART" id="SM01272">
    <property type="entry name" value="LsmAD"/>
    <property type="match status" value="1"/>
</dbReference>
<dbReference type="SMART" id="SM00667">
    <property type="entry name" value="LisH"/>
    <property type="match status" value="1"/>
</dbReference>
<feature type="compositionally biased region" description="Gly residues" evidence="2">
    <location>
        <begin position="1258"/>
        <end position="1270"/>
    </location>
</feature>
<evidence type="ECO:0000313" key="5">
    <source>
        <dbReference type="Proteomes" id="UP000239156"/>
    </source>
</evidence>
<feature type="region of interest" description="Disordered" evidence="2">
    <location>
        <begin position="1121"/>
        <end position="1233"/>
    </location>
</feature>
<feature type="compositionally biased region" description="Low complexity" evidence="2">
    <location>
        <begin position="1575"/>
        <end position="1596"/>
    </location>
</feature>